<evidence type="ECO:0000313" key="2">
    <source>
        <dbReference type="EMBL" id="GHE77642.1"/>
    </source>
</evidence>
<name>A0ABQ3IE87_9PSEU</name>
<accession>A0ABQ3IE87</accession>
<keyword evidence="3" id="KW-1185">Reference proteome</keyword>
<comment type="caution">
    <text evidence="2">The sequence shown here is derived from an EMBL/GenBank/DDBJ whole genome shotgun (WGS) entry which is preliminary data.</text>
</comment>
<protein>
    <submittedName>
        <fullName evidence="2">Uncharacterized protein</fullName>
    </submittedName>
</protein>
<dbReference type="RefSeq" id="WP_229874046.1">
    <property type="nucleotide sequence ID" value="NZ_BNAU01000001.1"/>
</dbReference>
<proteinExistence type="predicted"/>
<evidence type="ECO:0000256" key="1">
    <source>
        <dbReference type="SAM" id="MobiDB-lite"/>
    </source>
</evidence>
<gene>
    <name evidence="2" type="ORF">GCM10017786_03930</name>
</gene>
<reference evidence="3" key="1">
    <citation type="journal article" date="2019" name="Int. J. Syst. Evol. Microbiol.">
        <title>The Global Catalogue of Microorganisms (GCM) 10K type strain sequencing project: providing services to taxonomists for standard genome sequencing and annotation.</title>
        <authorList>
            <consortium name="The Broad Institute Genomics Platform"/>
            <consortium name="The Broad Institute Genome Sequencing Center for Infectious Disease"/>
            <person name="Wu L."/>
            <person name="Ma J."/>
        </authorList>
    </citation>
    <scope>NUCLEOTIDE SEQUENCE [LARGE SCALE GENOMIC DNA]</scope>
    <source>
        <strain evidence="3">CGMCC 4.7677</strain>
    </source>
</reference>
<sequence length="87" mass="9373">MITHEYTDAAGTRIHAEVTGPAGAAEVVCGPRRLLATVRYLRGDPVETKLPAVVVRGSRDPIVPGRGRWRRGCRRAGSSRCPAGRSH</sequence>
<dbReference type="EMBL" id="BNAU01000001">
    <property type="protein sequence ID" value="GHE77642.1"/>
    <property type="molecule type" value="Genomic_DNA"/>
</dbReference>
<organism evidence="2 3">
    <name type="scientific">Amycolatopsis deserti</name>
    <dbReference type="NCBI Taxonomy" id="185696"/>
    <lineage>
        <taxon>Bacteria</taxon>
        <taxon>Bacillati</taxon>
        <taxon>Actinomycetota</taxon>
        <taxon>Actinomycetes</taxon>
        <taxon>Pseudonocardiales</taxon>
        <taxon>Pseudonocardiaceae</taxon>
        <taxon>Amycolatopsis</taxon>
    </lineage>
</organism>
<feature type="region of interest" description="Disordered" evidence="1">
    <location>
        <begin position="66"/>
        <end position="87"/>
    </location>
</feature>
<evidence type="ECO:0000313" key="3">
    <source>
        <dbReference type="Proteomes" id="UP000605897"/>
    </source>
</evidence>
<dbReference type="Proteomes" id="UP000605897">
    <property type="component" value="Unassembled WGS sequence"/>
</dbReference>